<evidence type="ECO:0000256" key="5">
    <source>
        <dbReference type="ARBA" id="ARBA00023136"/>
    </source>
</evidence>
<feature type="transmembrane region" description="Helical" evidence="6">
    <location>
        <begin position="12"/>
        <end position="36"/>
    </location>
</feature>
<feature type="transmembrane region" description="Helical" evidence="6">
    <location>
        <begin position="139"/>
        <end position="159"/>
    </location>
</feature>
<feature type="transmembrane region" description="Helical" evidence="6">
    <location>
        <begin position="283"/>
        <end position="304"/>
    </location>
</feature>
<organism evidence="8 9">
    <name type="scientific">Helianthus annuus</name>
    <name type="common">Common sunflower</name>
    <dbReference type="NCBI Taxonomy" id="4232"/>
    <lineage>
        <taxon>Eukaryota</taxon>
        <taxon>Viridiplantae</taxon>
        <taxon>Streptophyta</taxon>
        <taxon>Embryophyta</taxon>
        <taxon>Tracheophyta</taxon>
        <taxon>Spermatophyta</taxon>
        <taxon>Magnoliopsida</taxon>
        <taxon>eudicotyledons</taxon>
        <taxon>Gunneridae</taxon>
        <taxon>Pentapetalae</taxon>
        <taxon>asterids</taxon>
        <taxon>campanulids</taxon>
        <taxon>Asterales</taxon>
        <taxon>Asteraceae</taxon>
        <taxon>Asteroideae</taxon>
        <taxon>Heliantheae alliance</taxon>
        <taxon>Heliantheae</taxon>
        <taxon>Helianthus</taxon>
    </lineage>
</organism>
<feature type="transmembrane region" description="Helical" evidence="6">
    <location>
        <begin position="78"/>
        <end position="96"/>
    </location>
</feature>
<feature type="domain" description="EamA" evidence="7">
    <location>
        <begin position="26"/>
        <end position="155"/>
    </location>
</feature>
<feature type="transmembrane region" description="Helical" evidence="6">
    <location>
        <begin position="251"/>
        <end position="271"/>
    </location>
</feature>
<dbReference type="EMBL" id="MNCJ02000331">
    <property type="protein sequence ID" value="KAF5762519.1"/>
    <property type="molecule type" value="Genomic_DNA"/>
</dbReference>
<comment type="similarity">
    <text evidence="2 6">Belongs to the drug/metabolite transporter (DMT) superfamily. Plant drug/metabolite exporter (P-DME) (TC 2.A.7.4) family.</text>
</comment>
<keyword evidence="4 6" id="KW-1133">Transmembrane helix</keyword>
<dbReference type="Proteomes" id="UP000215914">
    <property type="component" value="Unassembled WGS sequence"/>
</dbReference>
<comment type="caution">
    <text evidence="8">The sequence shown here is derived from an EMBL/GenBank/DDBJ whole genome shotgun (WGS) entry which is preliminary data.</text>
</comment>
<reference evidence="8" key="2">
    <citation type="submission" date="2020-06" db="EMBL/GenBank/DDBJ databases">
        <title>Helianthus annuus Genome sequencing and assembly Release 2.</title>
        <authorList>
            <person name="Gouzy J."/>
            <person name="Langlade N."/>
            <person name="Munos S."/>
        </authorList>
    </citation>
    <scope>NUCLEOTIDE SEQUENCE</scope>
    <source>
        <tissue evidence="8">Leaves</tissue>
    </source>
</reference>
<dbReference type="InterPro" id="IPR000620">
    <property type="entry name" value="EamA_dom"/>
</dbReference>
<evidence type="ECO:0000256" key="1">
    <source>
        <dbReference type="ARBA" id="ARBA00004141"/>
    </source>
</evidence>
<dbReference type="Gramene" id="mRNA:HanXRQr2_Chr16g0777621">
    <property type="protein sequence ID" value="mRNA:HanXRQr2_Chr16g0777621"/>
    <property type="gene ID" value="HanXRQr2_Chr16g0777621"/>
</dbReference>
<dbReference type="PANTHER" id="PTHR31218">
    <property type="entry name" value="WAT1-RELATED PROTEIN"/>
    <property type="match status" value="1"/>
</dbReference>
<comment type="subcellular location">
    <subcellularLocation>
        <location evidence="1 6">Membrane</location>
        <topology evidence="1 6">Multi-pass membrane protein</topology>
    </subcellularLocation>
</comment>
<dbReference type="InterPro" id="IPR037185">
    <property type="entry name" value="EmrE-like"/>
</dbReference>
<feature type="transmembrane region" description="Helical" evidence="6">
    <location>
        <begin position="108"/>
        <end position="127"/>
    </location>
</feature>
<feature type="transmembrane region" description="Helical" evidence="6">
    <location>
        <begin position="42"/>
        <end position="66"/>
    </location>
</feature>
<keyword evidence="9" id="KW-1185">Reference proteome</keyword>
<evidence type="ECO:0000313" key="9">
    <source>
        <dbReference type="Proteomes" id="UP000215914"/>
    </source>
</evidence>
<evidence type="ECO:0000256" key="2">
    <source>
        <dbReference type="ARBA" id="ARBA00007635"/>
    </source>
</evidence>
<dbReference type="SUPFAM" id="SSF103481">
    <property type="entry name" value="Multidrug resistance efflux transporter EmrE"/>
    <property type="match status" value="1"/>
</dbReference>
<dbReference type="Pfam" id="PF00892">
    <property type="entry name" value="EamA"/>
    <property type="match status" value="1"/>
</dbReference>
<proteinExistence type="inferred from homology"/>
<reference evidence="8" key="1">
    <citation type="journal article" date="2017" name="Nature">
        <title>The sunflower genome provides insights into oil metabolism, flowering and Asterid evolution.</title>
        <authorList>
            <person name="Badouin H."/>
            <person name="Gouzy J."/>
            <person name="Grassa C.J."/>
            <person name="Murat F."/>
            <person name="Staton S.E."/>
            <person name="Cottret L."/>
            <person name="Lelandais-Briere C."/>
            <person name="Owens G.L."/>
            <person name="Carrere S."/>
            <person name="Mayjonade B."/>
            <person name="Legrand L."/>
            <person name="Gill N."/>
            <person name="Kane N.C."/>
            <person name="Bowers J.E."/>
            <person name="Hubner S."/>
            <person name="Bellec A."/>
            <person name="Berard A."/>
            <person name="Berges H."/>
            <person name="Blanchet N."/>
            <person name="Boniface M.C."/>
            <person name="Brunel D."/>
            <person name="Catrice O."/>
            <person name="Chaidir N."/>
            <person name="Claudel C."/>
            <person name="Donnadieu C."/>
            <person name="Faraut T."/>
            <person name="Fievet G."/>
            <person name="Helmstetter N."/>
            <person name="King M."/>
            <person name="Knapp S.J."/>
            <person name="Lai Z."/>
            <person name="Le Paslier M.C."/>
            <person name="Lippi Y."/>
            <person name="Lorenzon L."/>
            <person name="Mandel J.R."/>
            <person name="Marage G."/>
            <person name="Marchand G."/>
            <person name="Marquand E."/>
            <person name="Bret-Mestries E."/>
            <person name="Morien E."/>
            <person name="Nambeesan S."/>
            <person name="Nguyen T."/>
            <person name="Pegot-Espagnet P."/>
            <person name="Pouilly N."/>
            <person name="Raftis F."/>
            <person name="Sallet E."/>
            <person name="Schiex T."/>
            <person name="Thomas J."/>
            <person name="Vandecasteele C."/>
            <person name="Vares D."/>
            <person name="Vear F."/>
            <person name="Vautrin S."/>
            <person name="Crespi M."/>
            <person name="Mangin B."/>
            <person name="Burke J.M."/>
            <person name="Salse J."/>
            <person name="Munos S."/>
            <person name="Vincourt P."/>
            <person name="Rieseberg L.H."/>
            <person name="Langlade N.B."/>
        </authorList>
    </citation>
    <scope>NUCLEOTIDE SEQUENCE</scope>
    <source>
        <tissue evidence="8">Leaves</tissue>
    </source>
</reference>
<dbReference type="GO" id="GO:0005886">
    <property type="term" value="C:plasma membrane"/>
    <property type="evidence" value="ECO:0000318"/>
    <property type="project" value="GO_Central"/>
</dbReference>
<evidence type="ECO:0000256" key="6">
    <source>
        <dbReference type="RuleBase" id="RU363077"/>
    </source>
</evidence>
<keyword evidence="3 6" id="KW-0812">Transmembrane</keyword>
<evidence type="ECO:0000313" key="8">
    <source>
        <dbReference type="EMBL" id="KAF5762519.1"/>
    </source>
</evidence>
<evidence type="ECO:0000256" key="3">
    <source>
        <dbReference type="ARBA" id="ARBA00022692"/>
    </source>
</evidence>
<gene>
    <name evidence="8" type="ORF">HanXRQr2_Chr16g0777621</name>
</gene>
<feature type="transmembrane region" description="Helical" evidence="6">
    <location>
        <begin position="186"/>
        <end position="206"/>
    </location>
</feature>
<dbReference type="InterPro" id="IPR030184">
    <property type="entry name" value="WAT1-related"/>
</dbReference>
<name>A0A9K3H2P5_HELAN</name>
<protein>
    <recommendedName>
        <fullName evidence="6">WAT1-related protein</fullName>
    </recommendedName>
</protein>
<evidence type="ECO:0000259" key="7">
    <source>
        <dbReference type="Pfam" id="PF00892"/>
    </source>
</evidence>
<sequence>MTRRRWSWMNELLPFVAMLMTTCLDMGALTLVKAAMDGGLSIIVYIVYHSALGTFILLPFFIIHIYRNIGRPQLTFHIMLRFFILGLLGLCLYQILGYVGVYYSSPTMASALGNLTPAITFVTSIIFRMEKIDMRSSVSVAKLSGTIITICGAMVFTFYQGPQLFVTIRSPGSPDDQILLSQPSNWVFGGLMIFIGGTFGCIWNVLQSAIAKEFPDQFTIVFFFCLFGTIQCTALSPFLEPNPSAWLVQSGIGTIAVVFGAVYSVGIRISILTWCLEKKGPVYVAMFSPLSIVIAIIMGVTFLGDALHIGRYKRRTN</sequence>
<evidence type="ECO:0000256" key="4">
    <source>
        <dbReference type="ARBA" id="ARBA00022989"/>
    </source>
</evidence>
<feature type="transmembrane region" description="Helical" evidence="6">
    <location>
        <begin position="218"/>
        <end position="239"/>
    </location>
</feature>
<accession>A0A9K3H2P5</accession>
<dbReference type="AlphaFoldDB" id="A0A9K3H2P5"/>
<keyword evidence="5 6" id="KW-0472">Membrane</keyword>
<dbReference type="GO" id="GO:0022857">
    <property type="term" value="F:transmembrane transporter activity"/>
    <property type="evidence" value="ECO:0007669"/>
    <property type="project" value="InterPro"/>
</dbReference>